<dbReference type="PANTHER" id="PTHR43877:SF2">
    <property type="entry name" value="AMINOALKYLPHOSPHONATE N-ACETYLTRANSFERASE-RELATED"/>
    <property type="match status" value="1"/>
</dbReference>
<evidence type="ECO:0000259" key="3">
    <source>
        <dbReference type="PROSITE" id="PS51186"/>
    </source>
</evidence>
<keyword evidence="2 4" id="KW-0012">Acyltransferase</keyword>
<dbReference type="EMBL" id="JBHSBV010000004">
    <property type="protein sequence ID" value="MFC4201663.1"/>
    <property type="molecule type" value="Genomic_DNA"/>
</dbReference>
<accession>A0ABV8P0V8</accession>
<dbReference type="PANTHER" id="PTHR43877">
    <property type="entry name" value="AMINOALKYLPHOSPHONATE N-ACETYLTRANSFERASE-RELATED-RELATED"/>
    <property type="match status" value="1"/>
</dbReference>
<dbReference type="RefSeq" id="WP_217965575.1">
    <property type="nucleotide sequence ID" value="NZ_JAHTBN010000007.1"/>
</dbReference>
<dbReference type="EC" id="2.3.-.-" evidence="4"/>
<organism evidence="4 5">
    <name type="scientific">Candidimonas humi</name>
    <dbReference type="NCBI Taxonomy" id="683355"/>
    <lineage>
        <taxon>Bacteria</taxon>
        <taxon>Pseudomonadati</taxon>
        <taxon>Pseudomonadota</taxon>
        <taxon>Betaproteobacteria</taxon>
        <taxon>Burkholderiales</taxon>
        <taxon>Alcaligenaceae</taxon>
        <taxon>Candidimonas</taxon>
    </lineage>
</organism>
<comment type="caution">
    <text evidence="4">The sequence shown here is derived from an EMBL/GenBank/DDBJ whole genome shotgun (WGS) entry which is preliminary data.</text>
</comment>
<dbReference type="Pfam" id="PF00583">
    <property type="entry name" value="Acetyltransf_1"/>
    <property type="match status" value="1"/>
</dbReference>
<sequence>MTGDQAEAPVLRHAETDRELYACFPVMRELRPQLEDEQDLIRRVRRMQGQDYRLLAAWQAGRVLALAGYRLQENLVYGRYLYVDDLVVTQDGRGKRLGARLLRHLRTSAREAGCKELVLDTALSNALAQRFYFRQGLLTRAIRFSVPAAQDGGN</sequence>
<evidence type="ECO:0000313" key="4">
    <source>
        <dbReference type="EMBL" id="MFC4201663.1"/>
    </source>
</evidence>
<dbReference type="PROSITE" id="PS51186">
    <property type="entry name" value="GNAT"/>
    <property type="match status" value="1"/>
</dbReference>
<dbReference type="InterPro" id="IPR000182">
    <property type="entry name" value="GNAT_dom"/>
</dbReference>
<dbReference type="Proteomes" id="UP001595848">
    <property type="component" value="Unassembled WGS sequence"/>
</dbReference>
<dbReference type="InterPro" id="IPR050832">
    <property type="entry name" value="Bact_Acetyltransf"/>
</dbReference>
<name>A0ABV8P0V8_9BURK</name>
<reference evidence="5" key="1">
    <citation type="journal article" date="2019" name="Int. J. Syst. Evol. Microbiol.">
        <title>The Global Catalogue of Microorganisms (GCM) 10K type strain sequencing project: providing services to taxonomists for standard genome sequencing and annotation.</title>
        <authorList>
            <consortium name="The Broad Institute Genomics Platform"/>
            <consortium name="The Broad Institute Genome Sequencing Center for Infectious Disease"/>
            <person name="Wu L."/>
            <person name="Ma J."/>
        </authorList>
    </citation>
    <scope>NUCLEOTIDE SEQUENCE [LARGE SCALE GENOMIC DNA]</scope>
    <source>
        <strain evidence="5">LMG 24813</strain>
    </source>
</reference>
<gene>
    <name evidence="4" type="ORF">ACFOY1_11925</name>
</gene>
<proteinExistence type="predicted"/>
<evidence type="ECO:0000256" key="2">
    <source>
        <dbReference type="ARBA" id="ARBA00023315"/>
    </source>
</evidence>
<keyword evidence="5" id="KW-1185">Reference proteome</keyword>
<evidence type="ECO:0000313" key="5">
    <source>
        <dbReference type="Proteomes" id="UP001595848"/>
    </source>
</evidence>
<dbReference type="GO" id="GO:0016746">
    <property type="term" value="F:acyltransferase activity"/>
    <property type="evidence" value="ECO:0007669"/>
    <property type="project" value="UniProtKB-KW"/>
</dbReference>
<keyword evidence="1 4" id="KW-0808">Transferase</keyword>
<evidence type="ECO:0000256" key="1">
    <source>
        <dbReference type="ARBA" id="ARBA00022679"/>
    </source>
</evidence>
<dbReference type="CDD" id="cd04301">
    <property type="entry name" value="NAT_SF"/>
    <property type="match status" value="1"/>
</dbReference>
<feature type="domain" description="N-acetyltransferase" evidence="3">
    <location>
        <begin position="9"/>
        <end position="154"/>
    </location>
</feature>
<protein>
    <submittedName>
        <fullName evidence="4">GNAT family N-acetyltransferase</fullName>
        <ecNumber evidence="4">2.3.-.-</ecNumber>
    </submittedName>
</protein>